<dbReference type="SUPFAM" id="SSF47384">
    <property type="entry name" value="Homodimeric domain of signal transducing histidine kinase"/>
    <property type="match status" value="1"/>
</dbReference>
<dbReference type="Proteomes" id="UP000460221">
    <property type="component" value="Unassembled WGS sequence"/>
</dbReference>
<dbReference type="InterPro" id="IPR050428">
    <property type="entry name" value="TCS_sensor_his_kinase"/>
</dbReference>
<evidence type="ECO:0000313" key="15">
    <source>
        <dbReference type="Proteomes" id="UP000460221"/>
    </source>
</evidence>
<evidence type="ECO:0000256" key="3">
    <source>
        <dbReference type="ARBA" id="ARBA00012438"/>
    </source>
</evidence>
<dbReference type="Gene3D" id="3.30.565.10">
    <property type="entry name" value="Histidine kinase-like ATPase, C-terminal domain"/>
    <property type="match status" value="1"/>
</dbReference>
<dbReference type="EMBL" id="WLYK01000002">
    <property type="protein sequence ID" value="MTD14317.1"/>
    <property type="molecule type" value="Genomic_DNA"/>
</dbReference>
<dbReference type="PANTHER" id="PTHR45436:SF5">
    <property type="entry name" value="SENSOR HISTIDINE KINASE TRCS"/>
    <property type="match status" value="1"/>
</dbReference>
<evidence type="ECO:0000256" key="9">
    <source>
        <dbReference type="ARBA" id="ARBA00023012"/>
    </source>
</evidence>
<dbReference type="Pfam" id="PF00672">
    <property type="entry name" value="HAMP"/>
    <property type="match status" value="1"/>
</dbReference>
<dbReference type="Pfam" id="PF02518">
    <property type="entry name" value="HATPase_c"/>
    <property type="match status" value="1"/>
</dbReference>
<dbReference type="SUPFAM" id="SSF158472">
    <property type="entry name" value="HAMP domain-like"/>
    <property type="match status" value="1"/>
</dbReference>
<evidence type="ECO:0000256" key="5">
    <source>
        <dbReference type="ARBA" id="ARBA00022679"/>
    </source>
</evidence>
<evidence type="ECO:0000256" key="11">
    <source>
        <dbReference type="SAM" id="Phobius"/>
    </source>
</evidence>
<evidence type="ECO:0000256" key="6">
    <source>
        <dbReference type="ARBA" id="ARBA00022692"/>
    </source>
</evidence>
<dbReference type="InterPro" id="IPR036890">
    <property type="entry name" value="HATPase_C_sf"/>
</dbReference>
<dbReference type="InterPro" id="IPR003660">
    <property type="entry name" value="HAMP_dom"/>
</dbReference>
<keyword evidence="8 11" id="KW-1133">Transmembrane helix</keyword>
<dbReference type="PROSITE" id="PS50109">
    <property type="entry name" value="HIS_KIN"/>
    <property type="match status" value="1"/>
</dbReference>
<evidence type="ECO:0000256" key="10">
    <source>
        <dbReference type="ARBA" id="ARBA00023136"/>
    </source>
</evidence>
<evidence type="ECO:0000259" key="12">
    <source>
        <dbReference type="PROSITE" id="PS50109"/>
    </source>
</evidence>
<accession>A0A7K1FJK5</accession>
<proteinExistence type="predicted"/>
<dbReference type="SMART" id="SM00388">
    <property type="entry name" value="HisKA"/>
    <property type="match status" value="1"/>
</dbReference>
<dbReference type="AlphaFoldDB" id="A0A7K1FJK5"/>
<evidence type="ECO:0000256" key="4">
    <source>
        <dbReference type="ARBA" id="ARBA00022553"/>
    </source>
</evidence>
<organism evidence="14 15">
    <name type="scientific">Nakamurella alba</name>
    <dbReference type="NCBI Taxonomy" id="2665158"/>
    <lineage>
        <taxon>Bacteria</taxon>
        <taxon>Bacillati</taxon>
        <taxon>Actinomycetota</taxon>
        <taxon>Actinomycetes</taxon>
        <taxon>Nakamurellales</taxon>
        <taxon>Nakamurellaceae</taxon>
        <taxon>Nakamurella</taxon>
    </lineage>
</organism>
<keyword evidence="5" id="KW-0808">Transferase</keyword>
<dbReference type="PROSITE" id="PS50885">
    <property type="entry name" value="HAMP"/>
    <property type="match status" value="1"/>
</dbReference>
<keyword evidence="7" id="KW-0418">Kinase</keyword>
<evidence type="ECO:0000259" key="13">
    <source>
        <dbReference type="PROSITE" id="PS50885"/>
    </source>
</evidence>
<dbReference type="GO" id="GO:0000155">
    <property type="term" value="F:phosphorelay sensor kinase activity"/>
    <property type="evidence" value="ECO:0007669"/>
    <property type="project" value="InterPro"/>
</dbReference>
<dbReference type="InterPro" id="IPR004358">
    <property type="entry name" value="Sig_transdc_His_kin-like_C"/>
</dbReference>
<dbReference type="InterPro" id="IPR003594">
    <property type="entry name" value="HATPase_dom"/>
</dbReference>
<comment type="caution">
    <text evidence="14">The sequence shown here is derived from an EMBL/GenBank/DDBJ whole genome shotgun (WGS) entry which is preliminary data.</text>
</comment>
<gene>
    <name evidence="14" type="ORF">GIS00_10190</name>
</gene>
<feature type="domain" description="Histidine kinase" evidence="12">
    <location>
        <begin position="236"/>
        <end position="446"/>
    </location>
</feature>
<protein>
    <recommendedName>
        <fullName evidence="3">histidine kinase</fullName>
        <ecNumber evidence="3">2.7.13.3</ecNumber>
    </recommendedName>
</protein>
<dbReference type="InterPro" id="IPR005467">
    <property type="entry name" value="His_kinase_dom"/>
</dbReference>
<dbReference type="FunFam" id="1.10.287.130:FF:000001">
    <property type="entry name" value="Two-component sensor histidine kinase"/>
    <property type="match status" value="1"/>
</dbReference>
<dbReference type="PANTHER" id="PTHR45436">
    <property type="entry name" value="SENSOR HISTIDINE KINASE YKOH"/>
    <property type="match status" value="1"/>
</dbReference>
<dbReference type="CDD" id="cd06225">
    <property type="entry name" value="HAMP"/>
    <property type="match status" value="1"/>
</dbReference>
<dbReference type="SMART" id="SM00387">
    <property type="entry name" value="HATPase_c"/>
    <property type="match status" value="1"/>
</dbReference>
<comment type="catalytic activity">
    <reaction evidence="1">
        <text>ATP + protein L-histidine = ADP + protein N-phospho-L-histidine.</text>
        <dbReference type="EC" id="2.7.13.3"/>
    </reaction>
</comment>
<evidence type="ECO:0000256" key="2">
    <source>
        <dbReference type="ARBA" id="ARBA00004236"/>
    </source>
</evidence>
<evidence type="ECO:0000256" key="7">
    <source>
        <dbReference type="ARBA" id="ARBA00022777"/>
    </source>
</evidence>
<dbReference type="GO" id="GO:0005886">
    <property type="term" value="C:plasma membrane"/>
    <property type="evidence" value="ECO:0007669"/>
    <property type="project" value="UniProtKB-SubCell"/>
</dbReference>
<comment type="subcellular location">
    <subcellularLocation>
        <location evidence="2">Cell membrane</location>
    </subcellularLocation>
</comment>
<dbReference type="Pfam" id="PF00512">
    <property type="entry name" value="HisKA"/>
    <property type="match status" value="1"/>
</dbReference>
<keyword evidence="6 11" id="KW-0812">Transmembrane</keyword>
<evidence type="ECO:0000256" key="1">
    <source>
        <dbReference type="ARBA" id="ARBA00000085"/>
    </source>
</evidence>
<dbReference type="CDD" id="cd00082">
    <property type="entry name" value="HisKA"/>
    <property type="match status" value="1"/>
</dbReference>
<name>A0A7K1FJK5_9ACTN</name>
<feature type="domain" description="HAMP" evidence="13">
    <location>
        <begin position="176"/>
        <end position="228"/>
    </location>
</feature>
<evidence type="ECO:0000256" key="8">
    <source>
        <dbReference type="ARBA" id="ARBA00022989"/>
    </source>
</evidence>
<sequence length="463" mass="49652">MLLTLTTVGFTLGAILLNRVEHEVAAGAEQEVNEFTQFAGVGIDPDTGAPFTDIRDLIRTHLQNQYPNENELLFGWSNGLIRQSHSVVGDPLADPAIVAAVVDAPGSVGTVPTAGGDMYWNKQVVRLPGGNEQGAFVSAYLVDREEAEVFDTIGLIAAVSAIALLFSCLVAWVVAGRILEPIRWVRQTAEEITEKRISRRIPVRGRDDIAELSRTFNDMLDRLDAAFATQRQFVDDAGHELRTPITIVRGHLEVMGDDPEDREETMQVVSEELDRMNRIVDDLLVLARAEQPDFVRPAPTSLAELTAGVHTKVQALGDRRWVLEAIGDEEVEVDVQRITQAMVQLAQNAVQHTASGDTIRIGAISGPDSATFWVSDNGPGVPEEDLDVIFGRFSRGSTGGAQDNTVGAGLGLSIVAAIAHAHHGRVWVRNNHGGGARFGIDVPVAAAAAGGSSRPAAGAGAHR</sequence>
<keyword evidence="4" id="KW-0597">Phosphoprotein</keyword>
<evidence type="ECO:0000313" key="14">
    <source>
        <dbReference type="EMBL" id="MTD14317.1"/>
    </source>
</evidence>
<dbReference type="InterPro" id="IPR003661">
    <property type="entry name" value="HisK_dim/P_dom"/>
</dbReference>
<dbReference type="EC" id="2.7.13.3" evidence="3"/>
<reference evidence="14 15" key="1">
    <citation type="submission" date="2019-11" db="EMBL/GenBank/DDBJ databases">
        <authorList>
            <person name="Jiang L.-Q."/>
        </authorList>
    </citation>
    <scope>NUCLEOTIDE SEQUENCE [LARGE SCALE GENOMIC DNA]</scope>
    <source>
        <strain evidence="14 15">YIM 132087</strain>
    </source>
</reference>
<dbReference type="SMART" id="SM00304">
    <property type="entry name" value="HAMP"/>
    <property type="match status" value="1"/>
</dbReference>
<dbReference type="SUPFAM" id="SSF55874">
    <property type="entry name" value="ATPase domain of HSP90 chaperone/DNA topoisomerase II/histidine kinase"/>
    <property type="match status" value="1"/>
</dbReference>
<dbReference type="InterPro" id="IPR036097">
    <property type="entry name" value="HisK_dim/P_sf"/>
</dbReference>
<dbReference type="PRINTS" id="PR00344">
    <property type="entry name" value="BCTRLSENSOR"/>
</dbReference>
<feature type="transmembrane region" description="Helical" evidence="11">
    <location>
        <begin position="153"/>
        <end position="175"/>
    </location>
</feature>
<keyword evidence="10 11" id="KW-0472">Membrane</keyword>
<dbReference type="Gene3D" id="6.10.340.10">
    <property type="match status" value="1"/>
</dbReference>
<keyword evidence="15" id="KW-1185">Reference proteome</keyword>
<keyword evidence="9" id="KW-0902">Two-component regulatory system</keyword>
<dbReference type="Gene3D" id="1.10.287.130">
    <property type="match status" value="1"/>
</dbReference>